<gene>
    <name evidence="2" type="ORF">EDEG_00067</name>
</gene>
<accession>J9DQV3</accession>
<dbReference type="InParanoid" id="J9DQV3"/>
<feature type="transmembrane region" description="Helical" evidence="1">
    <location>
        <begin position="95"/>
        <end position="115"/>
    </location>
</feature>
<organism evidence="2 3">
    <name type="scientific">Edhazardia aedis (strain USNM 41457)</name>
    <name type="common">Microsporidian parasite</name>
    <dbReference type="NCBI Taxonomy" id="1003232"/>
    <lineage>
        <taxon>Eukaryota</taxon>
        <taxon>Fungi</taxon>
        <taxon>Fungi incertae sedis</taxon>
        <taxon>Microsporidia</taxon>
        <taxon>Edhazardia</taxon>
    </lineage>
</organism>
<keyword evidence="1" id="KW-0472">Membrane</keyword>
<proteinExistence type="predicted"/>
<dbReference type="HOGENOM" id="CLU_2096830_0_0_1"/>
<evidence type="ECO:0000256" key="1">
    <source>
        <dbReference type="SAM" id="Phobius"/>
    </source>
</evidence>
<dbReference type="EMBL" id="AFBI03000001">
    <property type="protein sequence ID" value="EJW04950.1"/>
    <property type="molecule type" value="Genomic_DNA"/>
</dbReference>
<dbReference type="VEuPathDB" id="MicrosporidiaDB:EDEG_00067"/>
<comment type="caution">
    <text evidence="2">The sequence shown here is derived from an EMBL/GenBank/DDBJ whole genome shotgun (WGS) entry which is preliminary data.</text>
</comment>
<dbReference type="OrthoDB" id="2190056at2759"/>
<dbReference type="Proteomes" id="UP000003163">
    <property type="component" value="Unassembled WGS sequence"/>
</dbReference>
<reference evidence="3" key="2">
    <citation type="submission" date="2015-07" db="EMBL/GenBank/DDBJ databases">
        <title>Contrasting host-pathogen interactions and genome evolution in two generalist and specialist microsporidian pathogens of mosquitoes.</title>
        <authorList>
            <consortium name="The Broad Institute Genomics Platform"/>
            <consortium name="The Broad Institute Genome Sequencing Center for Infectious Disease"/>
            <person name="Cuomo C.A."/>
            <person name="Sanscrainte N.D."/>
            <person name="Goldberg J.M."/>
            <person name="Heiman D."/>
            <person name="Young S."/>
            <person name="Zeng Q."/>
            <person name="Becnel J.J."/>
            <person name="Birren B.W."/>
        </authorList>
    </citation>
    <scope>NUCLEOTIDE SEQUENCE [LARGE SCALE GENOMIC DNA]</scope>
    <source>
        <strain evidence="3">USNM 41457</strain>
    </source>
</reference>
<name>J9DQV3_EDHAE</name>
<keyword evidence="1" id="KW-0812">Transmembrane</keyword>
<dbReference type="AlphaFoldDB" id="J9DQV3"/>
<evidence type="ECO:0000313" key="3">
    <source>
        <dbReference type="Proteomes" id="UP000003163"/>
    </source>
</evidence>
<keyword evidence="3" id="KW-1185">Reference proteome</keyword>
<keyword evidence="1" id="KW-1133">Transmembrane helix</keyword>
<sequence length="116" mass="13547">MFYCVRLDNLIVSKDDFEELYLEDDVLMSKNLPENYSFKISFPGTVLYKLISIPGTKKNYKLVEKTKYLRASCLNPNKYYCLNSEASSCGFPHDMYKIILTLLCIFILGLILFLCW</sequence>
<protein>
    <submittedName>
        <fullName evidence="2">Uncharacterized protein</fullName>
    </submittedName>
</protein>
<evidence type="ECO:0000313" key="2">
    <source>
        <dbReference type="EMBL" id="EJW04950.1"/>
    </source>
</evidence>
<reference evidence="2 3" key="1">
    <citation type="submission" date="2011-08" db="EMBL/GenBank/DDBJ databases">
        <authorList>
            <person name="Liu Z.J."/>
            <person name="Shi F.L."/>
            <person name="Lu J.Q."/>
            <person name="Li M."/>
            <person name="Wang Z.L."/>
        </authorList>
    </citation>
    <scope>NUCLEOTIDE SEQUENCE [LARGE SCALE GENOMIC DNA]</scope>
    <source>
        <strain evidence="2 3">USNM 41457</strain>
    </source>
</reference>